<evidence type="ECO:0000256" key="5">
    <source>
        <dbReference type="ARBA" id="ARBA00022691"/>
    </source>
</evidence>
<protein>
    <recommendedName>
        <fullName evidence="2">site-specific DNA-methyltransferase (adenine-specific)</fullName>
        <ecNumber evidence="2">2.1.1.72</ecNumber>
    </recommendedName>
</protein>
<evidence type="ECO:0000256" key="1">
    <source>
        <dbReference type="ARBA" id="ARBA00006594"/>
    </source>
</evidence>
<dbReference type="EMBL" id="FOOH01000013">
    <property type="protein sequence ID" value="SFF90608.1"/>
    <property type="molecule type" value="Genomic_DNA"/>
</dbReference>
<dbReference type="PROSITE" id="PS00092">
    <property type="entry name" value="N6_MTASE"/>
    <property type="match status" value="1"/>
</dbReference>
<evidence type="ECO:0000256" key="6">
    <source>
        <dbReference type="ARBA" id="ARBA00047942"/>
    </source>
</evidence>
<keyword evidence="5" id="KW-0949">S-adenosyl-L-methionine</keyword>
<dbReference type="PRINTS" id="PR00505">
    <property type="entry name" value="D12N6MTFRASE"/>
</dbReference>
<dbReference type="Proteomes" id="UP000199116">
    <property type="component" value="Unassembled WGS sequence"/>
</dbReference>
<keyword evidence="3 7" id="KW-0489">Methyltransferase</keyword>
<dbReference type="EC" id="2.1.1.72" evidence="2"/>
<dbReference type="GO" id="GO:0003676">
    <property type="term" value="F:nucleic acid binding"/>
    <property type="evidence" value="ECO:0007669"/>
    <property type="project" value="InterPro"/>
</dbReference>
<dbReference type="InterPro" id="IPR023095">
    <property type="entry name" value="Ade_MeTrfase_dom_2"/>
</dbReference>
<organism evidence="7 8">
    <name type="scientific">Salegentibacter agarivorans</name>
    <dbReference type="NCBI Taxonomy" id="345907"/>
    <lineage>
        <taxon>Bacteria</taxon>
        <taxon>Pseudomonadati</taxon>
        <taxon>Bacteroidota</taxon>
        <taxon>Flavobacteriia</taxon>
        <taxon>Flavobacteriales</taxon>
        <taxon>Flavobacteriaceae</taxon>
        <taxon>Salegentibacter</taxon>
    </lineage>
</organism>
<dbReference type="AlphaFoldDB" id="A0A1I2MHV0"/>
<comment type="similarity">
    <text evidence="1">Belongs to the N(4)/N(6)-methyltransferase family.</text>
</comment>
<dbReference type="SUPFAM" id="SSF53335">
    <property type="entry name" value="S-adenosyl-L-methionine-dependent methyltransferases"/>
    <property type="match status" value="1"/>
</dbReference>
<evidence type="ECO:0000313" key="7">
    <source>
        <dbReference type="EMBL" id="SFF90608.1"/>
    </source>
</evidence>
<evidence type="ECO:0000256" key="4">
    <source>
        <dbReference type="ARBA" id="ARBA00022679"/>
    </source>
</evidence>
<name>A0A1I2MHV0_9FLAO</name>
<dbReference type="Gene3D" id="3.40.50.150">
    <property type="entry name" value="Vaccinia Virus protein VP39"/>
    <property type="match status" value="1"/>
</dbReference>
<dbReference type="InterPro" id="IPR012327">
    <property type="entry name" value="MeTrfase_D12"/>
</dbReference>
<keyword evidence="8" id="KW-1185">Reference proteome</keyword>
<dbReference type="Gene3D" id="1.10.1020.10">
    <property type="entry name" value="Adenine-specific Methyltransferase, Domain 2"/>
    <property type="match status" value="1"/>
</dbReference>
<gene>
    <name evidence="7" type="ORF">SAMN04488033_11384</name>
</gene>
<dbReference type="RefSeq" id="WP_075325342.1">
    <property type="nucleotide sequence ID" value="NZ_FOOH01000013.1"/>
</dbReference>
<comment type="catalytic activity">
    <reaction evidence="6">
        <text>a 2'-deoxyadenosine in DNA + S-adenosyl-L-methionine = an N(6)-methyl-2'-deoxyadenosine in DNA + S-adenosyl-L-homocysteine + H(+)</text>
        <dbReference type="Rhea" id="RHEA:15197"/>
        <dbReference type="Rhea" id="RHEA-COMP:12418"/>
        <dbReference type="Rhea" id="RHEA-COMP:12419"/>
        <dbReference type="ChEBI" id="CHEBI:15378"/>
        <dbReference type="ChEBI" id="CHEBI:57856"/>
        <dbReference type="ChEBI" id="CHEBI:59789"/>
        <dbReference type="ChEBI" id="CHEBI:90615"/>
        <dbReference type="ChEBI" id="CHEBI:90616"/>
        <dbReference type="EC" id="2.1.1.72"/>
    </reaction>
</comment>
<dbReference type="GO" id="GO:0009307">
    <property type="term" value="P:DNA restriction-modification system"/>
    <property type="evidence" value="ECO:0007669"/>
    <property type="project" value="InterPro"/>
</dbReference>
<keyword evidence="4 7" id="KW-0808">Transferase</keyword>
<accession>A0A1I2MHV0</accession>
<proteinExistence type="inferred from homology"/>
<evidence type="ECO:0000256" key="2">
    <source>
        <dbReference type="ARBA" id="ARBA00011900"/>
    </source>
</evidence>
<evidence type="ECO:0000313" key="8">
    <source>
        <dbReference type="Proteomes" id="UP000199116"/>
    </source>
</evidence>
<evidence type="ECO:0000256" key="3">
    <source>
        <dbReference type="ARBA" id="ARBA00022603"/>
    </source>
</evidence>
<dbReference type="GO" id="GO:0032259">
    <property type="term" value="P:methylation"/>
    <property type="evidence" value="ECO:0007669"/>
    <property type="project" value="UniProtKB-KW"/>
</dbReference>
<reference evidence="8" key="1">
    <citation type="submission" date="2016-10" db="EMBL/GenBank/DDBJ databases">
        <authorList>
            <person name="Varghese N."/>
            <person name="Submissions S."/>
        </authorList>
    </citation>
    <scope>NUCLEOTIDE SEQUENCE [LARGE SCALE GENOMIC DNA]</scope>
    <source>
        <strain evidence="8">DSM 23515</strain>
    </source>
</reference>
<dbReference type="Pfam" id="PF02086">
    <property type="entry name" value="MethyltransfD12"/>
    <property type="match status" value="1"/>
</dbReference>
<dbReference type="InterPro" id="IPR002052">
    <property type="entry name" value="DNA_methylase_N6_adenine_CS"/>
</dbReference>
<dbReference type="InterPro" id="IPR029063">
    <property type="entry name" value="SAM-dependent_MTases_sf"/>
</dbReference>
<dbReference type="GO" id="GO:0009007">
    <property type="term" value="F:site-specific DNA-methyltransferase (adenine-specific) activity"/>
    <property type="evidence" value="ECO:0007669"/>
    <property type="project" value="UniProtKB-EC"/>
</dbReference>
<sequence>MNYIGSKHKLGNFIKSTVKEVVGEDLSQMVFCDLFAGTGSVGRNFKTSVKSVLANDVEYYSYVLLKNYIENHQKLDSEDLLVKLNKLEGKPGFIFEEYSENGKSNRLYFSEANGKKIDAVRQQIENWKLNNEIGKNQYFFLLASLLESADKVANTASVYGAFLKKVKLSAQKELVLRPANFDFTEHSHRVFQKDANQLIKEIEGDILYLDPPYNARQYGANYHILNTIAKYDTFAPQGKTGLREYYRSNYCSRTRVENSFKDLLENANFKYIFFSYNNEGLMPSTEIKKIMSRFGNYDLVTRNYQRFKADKTENRNHTAINTTEYLHILEKK</sequence>